<protein>
    <submittedName>
        <fullName evidence="2">Cobalamin B12-binding domain-containing protein</fullName>
    </submittedName>
</protein>
<dbReference type="RefSeq" id="WP_290319605.1">
    <property type="nucleotide sequence ID" value="NZ_JAUFPN010000195.1"/>
</dbReference>
<comment type="caution">
    <text evidence="2">The sequence shown here is derived from an EMBL/GenBank/DDBJ whole genome shotgun (WGS) entry which is preliminary data.</text>
</comment>
<accession>A0ABT8AD11</accession>
<dbReference type="CDD" id="cd02065">
    <property type="entry name" value="B12-binding_like"/>
    <property type="match status" value="1"/>
</dbReference>
<dbReference type="InterPro" id="IPR006158">
    <property type="entry name" value="Cobalamin-bd"/>
</dbReference>
<dbReference type="Gene3D" id="3.40.50.280">
    <property type="entry name" value="Cobalamin-binding domain"/>
    <property type="match status" value="1"/>
</dbReference>
<reference evidence="3" key="1">
    <citation type="journal article" date="2019" name="Int. J. Syst. Evol. Microbiol.">
        <title>The Global Catalogue of Microorganisms (GCM) 10K type strain sequencing project: providing services to taxonomists for standard genome sequencing and annotation.</title>
        <authorList>
            <consortium name="The Broad Institute Genomics Platform"/>
            <consortium name="The Broad Institute Genome Sequencing Center for Infectious Disease"/>
            <person name="Wu L."/>
            <person name="Ma J."/>
        </authorList>
    </citation>
    <scope>NUCLEOTIDE SEQUENCE [LARGE SCALE GENOMIC DNA]</scope>
    <source>
        <strain evidence="3">CECT 7131</strain>
    </source>
</reference>
<dbReference type="PROSITE" id="PS51332">
    <property type="entry name" value="B12_BINDING"/>
    <property type="match status" value="1"/>
</dbReference>
<evidence type="ECO:0000259" key="1">
    <source>
        <dbReference type="PROSITE" id="PS51332"/>
    </source>
</evidence>
<dbReference type="SUPFAM" id="SSF52242">
    <property type="entry name" value="Cobalamin (vitamin B12)-binding domain"/>
    <property type="match status" value="1"/>
</dbReference>
<evidence type="ECO:0000313" key="2">
    <source>
        <dbReference type="EMBL" id="MDN3567560.1"/>
    </source>
</evidence>
<dbReference type="InterPro" id="IPR036724">
    <property type="entry name" value="Cobalamin-bd_sf"/>
</dbReference>
<name>A0ABT8AD11_9PROT</name>
<keyword evidence="3" id="KW-1185">Reference proteome</keyword>
<organism evidence="2 3">
    <name type="scientific">Paeniroseomonas aquatica</name>
    <dbReference type="NCBI Taxonomy" id="373043"/>
    <lineage>
        <taxon>Bacteria</taxon>
        <taxon>Pseudomonadati</taxon>
        <taxon>Pseudomonadota</taxon>
        <taxon>Alphaproteobacteria</taxon>
        <taxon>Acetobacterales</taxon>
        <taxon>Acetobacteraceae</taxon>
        <taxon>Paeniroseomonas</taxon>
    </lineage>
</organism>
<dbReference type="EMBL" id="JAUFPN010000195">
    <property type="protein sequence ID" value="MDN3567560.1"/>
    <property type="molecule type" value="Genomic_DNA"/>
</dbReference>
<feature type="domain" description="B12-binding" evidence="1">
    <location>
        <begin position="176"/>
        <end position="305"/>
    </location>
</feature>
<sequence length="305" mass="32466">MDRRDRAAALPEGDTALLQRPSPTAFEARIHSPAAWLDRPGLARPLAVPPPPAGFSARLSEAVAAAVIPRLQLAHAAAAESVPNAADVTALSALLLRHDAAGASAYLEALHHAGTSAEHLFLDLLAPAARLLGQFWADDVCDFATVTLGMMQLRRMQRDFAPRFLAGSRPRLAAEAPRALIVSVPGEQHVFGLDLVADFFRRAGWQADVSPLRSADELASMVRRESYAVVGLSLGDTDRMDALAATIRKLRRASRNRSVGVMVGGPAFIGHPGYVALVGADATAADARQAPLQAERLLRVLAQHD</sequence>
<dbReference type="Proteomes" id="UP001529369">
    <property type="component" value="Unassembled WGS sequence"/>
</dbReference>
<dbReference type="Pfam" id="PF02310">
    <property type="entry name" value="B12-binding"/>
    <property type="match status" value="1"/>
</dbReference>
<evidence type="ECO:0000313" key="3">
    <source>
        <dbReference type="Proteomes" id="UP001529369"/>
    </source>
</evidence>
<gene>
    <name evidence="2" type="ORF">QWZ14_24545</name>
</gene>
<proteinExistence type="predicted"/>